<dbReference type="NCBIfam" id="TIGR00496">
    <property type="entry name" value="frr"/>
    <property type="match status" value="1"/>
</dbReference>
<evidence type="ECO:0000256" key="2">
    <source>
        <dbReference type="ARBA" id="ARBA00022917"/>
    </source>
</evidence>
<dbReference type="InterPro" id="IPR002661">
    <property type="entry name" value="Ribosome_recyc_fac"/>
</dbReference>
<feature type="domain" description="Ribosome recycling factor" evidence="5">
    <location>
        <begin position="21"/>
        <end position="182"/>
    </location>
</feature>
<dbReference type="FunFam" id="3.30.1360.40:FF:000001">
    <property type="entry name" value="Ribosome-recycling factor"/>
    <property type="match status" value="1"/>
</dbReference>
<reference evidence="6 7" key="1">
    <citation type="journal article" date="2015" name="Nature">
        <title>rRNA introns, odd ribosomes, and small enigmatic genomes across a large radiation of phyla.</title>
        <authorList>
            <person name="Brown C.T."/>
            <person name="Hug L.A."/>
            <person name="Thomas B.C."/>
            <person name="Sharon I."/>
            <person name="Castelle C.J."/>
            <person name="Singh A."/>
            <person name="Wilkins M.J."/>
            <person name="Williams K.H."/>
            <person name="Banfield J.F."/>
        </authorList>
    </citation>
    <scope>NUCLEOTIDE SEQUENCE [LARGE SCALE GENOMIC DNA]</scope>
</reference>
<evidence type="ECO:0000313" key="7">
    <source>
        <dbReference type="Proteomes" id="UP000034137"/>
    </source>
</evidence>
<dbReference type="HAMAP" id="MF_00040">
    <property type="entry name" value="RRF"/>
    <property type="match status" value="1"/>
</dbReference>
<keyword evidence="2 3" id="KW-0648">Protein biosynthesis</keyword>
<dbReference type="Gene3D" id="3.30.1360.40">
    <property type="match status" value="1"/>
</dbReference>
<dbReference type="InterPro" id="IPR023584">
    <property type="entry name" value="Ribosome_recyc_fac_dom"/>
</dbReference>
<dbReference type="GO" id="GO:0006415">
    <property type="term" value="P:translational termination"/>
    <property type="evidence" value="ECO:0007669"/>
    <property type="project" value="UniProtKB-UniRule"/>
</dbReference>
<dbReference type="PANTHER" id="PTHR20982">
    <property type="entry name" value="RIBOSOME RECYCLING FACTOR"/>
    <property type="match status" value="1"/>
</dbReference>
<gene>
    <name evidence="3" type="primary">frr</name>
    <name evidence="6" type="ORF">UT64_C0048G0003</name>
</gene>
<feature type="coiled-coil region" evidence="4">
    <location>
        <begin position="103"/>
        <end position="183"/>
    </location>
</feature>
<proteinExistence type="inferred from homology"/>
<dbReference type="InterPro" id="IPR036191">
    <property type="entry name" value="RRF_sf"/>
</dbReference>
<keyword evidence="3" id="KW-0963">Cytoplasm</keyword>
<dbReference type="Gene3D" id="1.10.132.20">
    <property type="entry name" value="Ribosome-recycling factor"/>
    <property type="match status" value="1"/>
</dbReference>
<keyword evidence="4" id="KW-0175">Coiled coil</keyword>
<evidence type="ECO:0000313" key="6">
    <source>
        <dbReference type="EMBL" id="KKR31897.1"/>
    </source>
</evidence>
<evidence type="ECO:0000256" key="1">
    <source>
        <dbReference type="ARBA" id="ARBA00005912"/>
    </source>
</evidence>
<comment type="caution">
    <text evidence="6">The sequence shown here is derived from an EMBL/GenBank/DDBJ whole genome shotgun (WGS) entry which is preliminary data.</text>
</comment>
<dbReference type="EMBL" id="LBXO01000048">
    <property type="protein sequence ID" value="KKR31897.1"/>
    <property type="molecule type" value="Genomic_DNA"/>
</dbReference>
<sequence length="184" mass="21002">MNKFVQEKQEGFIKSIEFFVKEISTLRVGRANPSLLDGVFVTAYGVKTPLNGLASVSVTDARSMVISPWDKSVIKDIEKSIVEADLGLGVVNEGDKIRISLPIMTEENRKNLVKKLNEKMEEARIAVRKVRDEIKSAIEQAETDKEISEDEKYQFIRELEEEVAKKNEEIKKLKEKKEEDIMTI</sequence>
<accession>A0A0G0T226</accession>
<dbReference type="Pfam" id="PF01765">
    <property type="entry name" value="RRF"/>
    <property type="match status" value="1"/>
</dbReference>
<dbReference type="GO" id="GO:0043023">
    <property type="term" value="F:ribosomal large subunit binding"/>
    <property type="evidence" value="ECO:0007669"/>
    <property type="project" value="TreeGrafter"/>
</dbReference>
<dbReference type="SUPFAM" id="SSF55194">
    <property type="entry name" value="Ribosome recycling factor, RRF"/>
    <property type="match status" value="1"/>
</dbReference>
<dbReference type="GO" id="GO:0005737">
    <property type="term" value="C:cytoplasm"/>
    <property type="evidence" value="ECO:0007669"/>
    <property type="project" value="UniProtKB-SubCell"/>
</dbReference>
<comment type="similarity">
    <text evidence="1 3">Belongs to the RRF family.</text>
</comment>
<evidence type="ECO:0000256" key="4">
    <source>
        <dbReference type="SAM" id="Coils"/>
    </source>
</evidence>
<comment type="function">
    <text evidence="3">Responsible for the release of ribosomes from messenger RNA at the termination of protein biosynthesis. May increase the efficiency of translation by recycling ribosomes from one round of translation to another.</text>
</comment>
<dbReference type="PANTHER" id="PTHR20982:SF3">
    <property type="entry name" value="MITOCHONDRIAL RIBOSOME RECYCLING FACTOR PSEUDO 1"/>
    <property type="match status" value="1"/>
</dbReference>
<name>A0A0G0T226_9BACT</name>
<dbReference type="Proteomes" id="UP000034137">
    <property type="component" value="Unassembled WGS sequence"/>
</dbReference>
<dbReference type="AlphaFoldDB" id="A0A0G0T226"/>
<protein>
    <recommendedName>
        <fullName evidence="3">Ribosome-recycling factor</fullName>
        <shortName evidence="3">RRF</shortName>
    </recommendedName>
    <alternativeName>
        <fullName evidence="3">Ribosome-releasing factor</fullName>
    </alternativeName>
</protein>
<organism evidence="6 7">
    <name type="scientific">Candidatus Falkowbacteria bacterium GW2011_GWF2_39_8</name>
    <dbReference type="NCBI Taxonomy" id="1618642"/>
    <lineage>
        <taxon>Bacteria</taxon>
        <taxon>Candidatus Falkowiibacteriota</taxon>
    </lineage>
</organism>
<comment type="subcellular location">
    <subcellularLocation>
        <location evidence="3">Cytoplasm</location>
    </subcellularLocation>
</comment>
<evidence type="ECO:0000259" key="5">
    <source>
        <dbReference type="Pfam" id="PF01765"/>
    </source>
</evidence>
<evidence type="ECO:0000256" key="3">
    <source>
        <dbReference type="HAMAP-Rule" id="MF_00040"/>
    </source>
</evidence>